<dbReference type="AlphaFoldDB" id="A0A9D1TUL0"/>
<protein>
    <submittedName>
        <fullName evidence="3">Universal stress protein</fullName>
    </submittedName>
</protein>
<reference evidence="3" key="2">
    <citation type="submission" date="2021-04" db="EMBL/GenBank/DDBJ databases">
        <authorList>
            <person name="Gilroy R."/>
        </authorList>
    </citation>
    <scope>NUCLEOTIDE SEQUENCE</scope>
    <source>
        <strain evidence="3">CHK160-9182</strain>
    </source>
</reference>
<comment type="caution">
    <text evidence="3">The sequence shown here is derived from an EMBL/GenBank/DDBJ whole genome shotgun (WGS) entry which is preliminary data.</text>
</comment>
<dbReference type="PRINTS" id="PR01438">
    <property type="entry name" value="UNVRSLSTRESS"/>
</dbReference>
<dbReference type="InterPro" id="IPR006015">
    <property type="entry name" value="Universal_stress_UspA"/>
</dbReference>
<accession>A0A9D1TUL0</accession>
<comment type="similarity">
    <text evidence="1">Belongs to the universal stress protein A family.</text>
</comment>
<dbReference type="InterPro" id="IPR006016">
    <property type="entry name" value="UspA"/>
</dbReference>
<reference evidence="3" key="1">
    <citation type="journal article" date="2021" name="PeerJ">
        <title>Extensive microbial diversity within the chicken gut microbiome revealed by metagenomics and culture.</title>
        <authorList>
            <person name="Gilroy R."/>
            <person name="Ravi A."/>
            <person name="Getino M."/>
            <person name="Pursley I."/>
            <person name="Horton D.L."/>
            <person name="Alikhan N.F."/>
            <person name="Baker D."/>
            <person name="Gharbi K."/>
            <person name="Hall N."/>
            <person name="Watson M."/>
            <person name="Adriaenssens E.M."/>
            <person name="Foster-Nyarko E."/>
            <person name="Jarju S."/>
            <person name="Secka A."/>
            <person name="Antonio M."/>
            <person name="Oren A."/>
            <person name="Chaudhuri R.R."/>
            <person name="La Ragione R."/>
            <person name="Hildebrand F."/>
            <person name="Pallen M.J."/>
        </authorList>
    </citation>
    <scope>NUCLEOTIDE SEQUENCE</scope>
    <source>
        <strain evidence="3">CHK160-9182</strain>
    </source>
</reference>
<dbReference type="PANTHER" id="PTHR46268">
    <property type="entry name" value="STRESS RESPONSE PROTEIN NHAX"/>
    <property type="match status" value="1"/>
</dbReference>
<dbReference type="Proteomes" id="UP000823934">
    <property type="component" value="Unassembled WGS sequence"/>
</dbReference>
<dbReference type="InterPro" id="IPR014729">
    <property type="entry name" value="Rossmann-like_a/b/a_fold"/>
</dbReference>
<dbReference type="Pfam" id="PF00582">
    <property type="entry name" value="Usp"/>
    <property type="match status" value="1"/>
</dbReference>
<organism evidence="3 4">
    <name type="scientific">Candidatus Ignatzschineria merdigallinarum</name>
    <dbReference type="NCBI Taxonomy" id="2838621"/>
    <lineage>
        <taxon>Bacteria</taxon>
        <taxon>Pseudomonadati</taxon>
        <taxon>Pseudomonadota</taxon>
        <taxon>Gammaproteobacteria</taxon>
        <taxon>Cardiobacteriales</taxon>
        <taxon>Ignatzschineriaceae</taxon>
        <taxon>Ignatzschineria</taxon>
    </lineage>
</organism>
<evidence type="ECO:0000313" key="3">
    <source>
        <dbReference type="EMBL" id="HIW06800.1"/>
    </source>
</evidence>
<sequence length="147" mass="16439">MTGNYQNILVAIDGSKEAELAFKRALVIAQKNNSTVYLVNVIDLRSYVGLEAFDKSFPERARDMSEGMLEEYKERAITSGIDKVFILIEFGSPKELIPVEIAEKLNIDLIISGATGLNSIEKFFMGSVSENIMRRAKCDVLIARDKE</sequence>
<dbReference type="PANTHER" id="PTHR46268:SF6">
    <property type="entry name" value="UNIVERSAL STRESS PROTEIN UP12"/>
    <property type="match status" value="1"/>
</dbReference>
<dbReference type="SUPFAM" id="SSF52402">
    <property type="entry name" value="Adenine nucleotide alpha hydrolases-like"/>
    <property type="match status" value="1"/>
</dbReference>
<dbReference type="EMBL" id="DXHP01000126">
    <property type="protein sequence ID" value="HIW06800.1"/>
    <property type="molecule type" value="Genomic_DNA"/>
</dbReference>
<dbReference type="CDD" id="cd00293">
    <property type="entry name" value="USP-like"/>
    <property type="match status" value="1"/>
</dbReference>
<evidence type="ECO:0000313" key="4">
    <source>
        <dbReference type="Proteomes" id="UP000823934"/>
    </source>
</evidence>
<feature type="domain" description="UspA" evidence="2">
    <location>
        <begin position="5"/>
        <end position="144"/>
    </location>
</feature>
<name>A0A9D1TUL0_9GAMM</name>
<dbReference type="Gene3D" id="3.40.50.620">
    <property type="entry name" value="HUPs"/>
    <property type="match status" value="1"/>
</dbReference>
<gene>
    <name evidence="3" type="ORF">H9889_05685</name>
</gene>
<proteinExistence type="inferred from homology"/>
<evidence type="ECO:0000259" key="2">
    <source>
        <dbReference type="Pfam" id="PF00582"/>
    </source>
</evidence>
<evidence type="ECO:0000256" key="1">
    <source>
        <dbReference type="ARBA" id="ARBA00008791"/>
    </source>
</evidence>